<dbReference type="PRINTS" id="PR00455">
    <property type="entry name" value="HTHTETR"/>
</dbReference>
<name>A0A641AM47_9ACTN</name>
<dbReference type="Gene3D" id="1.10.357.10">
    <property type="entry name" value="Tetracycline Repressor, domain 2"/>
    <property type="match status" value="1"/>
</dbReference>
<evidence type="ECO:0000256" key="1">
    <source>
        <dbReference type="ARBA" id="ARBA00023015"/>
    </source>
</evidence>
<dbReference type="PROSITE" id="PS50977">
    <property type="entry name" value="HTH_TETR_2"/>
    <property type="match status" value="1"/>
</dbReference>
<reference evidence="6" key="1">
    <citation type="submission" date="2019-09" db="EMBL/GenBank/DDBJ databases">
        <authorList>
            <person name="Li J."/>
        </authorList>
    </citation>
    <scope>NUCLEOTIDE SEQUENCE [LARGE SCALE GENOMIC DNA]</scope>
    <source>
        <strain evidence="6">NRBC 14897</strain>
    </source>
</reference>
<feature type="DNA-binding region" description="H-T-H motif" evidence="4">
    <location>
        <begin position="38"/>
        <end position="57"/>
    </location>
</feature>
<sequence>MKCRVGPMTRAEQAKRTKQAVLNTARQLFADRGFAGTSLQDIADAMGVQKANVYYYFKTKAAILHALLDERVSALEALLESFESEASSEVRRERMIAAYVDNAVTAYRTVAPVDFADPAVRAQPEVKERVDALMGRFAAAVLDRQPTVDQLAGLAFLQDLKPALRALDALPDDELRAALARLCHRLLA</sequence>
<gene>
    <name evidence="6" type="ORF">ESP62_013010</name>
</gene>
<protein>
    <submittedName>
        <fullName evidence="6">TetR/AcrR family transcriptional regulator</fullName>
    </submittedName>
</protein>
<evidence type="ECO:0000259" key="5">
    <source>
        <dbReference type="PROSITE" id="PS50977"/>
    </source>
</evidence>
<keyword evidence="3" id="KW-0804">Transcription</keyword>
<dbReference type="InterPro" id="IPR001647">
    <property type="entry name" value="HTH_TetR"/>
</dbReference>
<dbReference type="PROSITE" id="PS01081">
    <property type="entry name" value="HTH_TETR_1"/>
    <property type="match status" value="1"/>
</dbReference>
<dbReference type="InterPro" id="IPR050109">
    <property type="entry name" value="HTH-type_TetR-like_transc_reg"/>
</dbReference>
<comment type="caution">
    <text evidence="6">The sequence shown here is derived from an EMBL/GenBank/DDBJ whole genome shotgun (WGS) entry which is preliminary data.</text>
</comment>
<dbReference type="OrthoDB" id="9785164at2"/>
<dbReference type="InterPro" id="IPR023772">
    <property type="entry name" value="DNA-bd_HTH_TetR-type_CS"/>
</dbReference>
<dbReference type="Pfam" id="PF00440">
    <property type="entry name" value="TetR_N"/>
    <property type="match status" value="1"/>
</dbReference>
<organism evidence="6 7">
    <name type="scientific">Aeromicrobium fastidiosum</name>
    <dbReference type="NCBI Taxonomy" id="52699"/>
    <lineage>
        <taxon>Bacteria</taxon>
        <taxon>Bacillati</taxon>
        <taxon>Actinomycetota</taxon>
        <taxon>Actinomycetes</taxon>
        <taxon>Propionibacteriales</taxon>
        <taxon>Nocardioidaceae</taxon>
        <taxon>Aeromicrobium</taxon>
    </lineage>
</organism>
<dbReference type="GO" id="GO:0000976">
    <property type="term" value="F:transcription cis-regulatory region binding"/>
    <property type="evidence" value="ECO:0007669"/>
    <property type="project" value="TreeGrafter"/>
</dbReference>
<keyword evidence="2 4" id="KW-0238">DNA-binding</keyword>
<dbReference type="InterPro" id="IPR009057">
    <property type="entry name" value="Homeodomain-like_sf"/>
</dbReference>
<evidence type="ECO:0000256" key="3">
    <source>
        <dbReference type="ARBA" id="ARBA00023163"/>
    </source>
</evidence>
<accession>A0A641AM47</accession>
<evidence type="ECO:0000313" key="6">
    <source>
        <dbReference type="EMBL" id="KAA1376348.1"/>
    </source>
</evidence>
<dbReference type="SUPFAM" id="SSF46689">
    <property type="entry name" value="Homeodomain-like"/>
    <property type="match status" value="1"/>
</dbReference>
<evidence type="ECO:0000313" key="7">
    <source>
        <dbReference type="Proteomes" id="UP001515100"/>
    </source>
</evidence>
<dbReference type="PANTHER" id="PTHR30055">
    <property type="entry name" value="HTH-TYPE TRANSCRIPTIONAL REGULATOR RUTR"/>
    <property type="match status" value="1"/>
</dbReference>
<proteinExistence type="predicted"/>
<keyword evidence="7" id="KW-1185">Reference proteome</keyword>
<dbReference type="PANTHER" id="PTHR30055:SF234">
    <property type="entry name" value="HTH-TYPE TRANSCRIPTIONAL REGULATOR BETI"/>
    <property type="match status" value="1"/>
</dbReference>
<dbReference type="EMBL" id="SDPP02000003">
    <property type="protein sequence ID" value="KAA1376348.1"/>
    <property type="molecule type" value="Genomic_DNA"/>
</dbReference>
<dbReference type="GO" id="GO:0003700">
    <property type="term" value="F:DNA-binding transcription factor activity"/>
    <property type="evidence" value="ECO:0007669"/>
    <property type="project" value="TreeGrafter"/>
</dbReference>
<keyword evidence="1" id="KW-0805">Transcription regulation</keyword>
<evidence type="ECO:0000256" key="4">
    <source>
        <dbReference type="PROSITE-ProRule" id="PRU00335"/>
    </source>
</evidence>
<dbReference type="AlphaFoldDB" id="A0A641AM47"/>
<feature type="domain" description="HTH tetR-type" evidence="5">
    <location>
        <begin position="15"/>
        <end position="75"/>
    </location>
</feature>
<dbReference type="Proteomes" id="UP001515100">
    <property type="component" value="Unassembled WGS sequence"/>
</dbReference>
<evidence type="ECO:0000256" key="2">
    <source>
        <dbReference type="ARBA" id="ARBA00023125"/>
    </source>
</evidence>